<protein>
    <submittedName>
        <fullName evidence="1">Uncharacterized protein</fullName>
    </submittedName>
</protein>
<dbReference type="AlphaFoldDB" id="A0A7W8B2S4"/>
<name>A0A7W8B2S4_STRST</name>
<keyword evidence="2" id="KW-1185">Reference proteome</keyword>
<dbReference type="EMBL" id="JACHJD010000026">
    <property type="protein sequence ID" value="MBB5109309.1"/>
    <property type="molecule type" value="Genomic_DNA"/>
</dbReference>
<comment type="caution">
    <text evidence="1">The sequence shown here is derived from an EMBL/GenBank/DDBJ whole genome shotgun (WGS) entry which is preliminary data.</text>
</comment>
<evidence type="ECO:0000313" key="1">
    <source>
        <dbReference type="EMBL" id="MBB5109309.1"/>
    </source>
</evidence>
<dbReference type="RefSeq" id="WP_184926264.1">
    <property type="nucleotide sequence ID" value="NZ_BMSQ01000030.1"/>
</dbReference>
<evidence type="ECO:0000313" key="2">
    <source>
        <dbReference type="Proteomes" id="UP000549009"/>
    </source>
</evidence>
<dbReference type="Proteomes" id="UP000549009">
    <property type="component" value="Unassembled WGS sequence"/>
</dbReference>
<organism evidence="1 2">
    <name type="scientific">Streptomyces spectabilis</name>
    <dbReference type="NCBI Taxonomy" id="68270"/>
    <lineage>
        <taxon>Bacteria</taxon>
        <taxon>Bacillati</taxon>
        <taxon>Actinomycetota</taxon>
        <taxon>Actinomycetes</taxon>
        <taxon>Kitasatosporales</taxon>
        <taxon>Streptomycetaceae</taxon>
        <taxon>Streptomyces</taxon>
    </lineage>
</organism>
<gene>
    <name evidence="1" type="ORF">FHS40_008437</name>
</gene>
<sequence>MTPAELAVALAAPTSPLVGRALALLTPTAAQCLANEASGAALAGWQTIVADRVQAFAAEQPEGREAVVAAYFTPTELNAHHGLTWYPFIAALTSSEEIPDLRATHTTVCDVPADDGEEAEAAVEQFGDRALAEALSWLAILDPPGQDDILRVHLPTRRVTRLSL</sequence>
<proteinExistence type="predicted"/>
<reference evidence="1 2" key="1">
    <citation type="submission" date="2020-08" db="EMBL/GenBank/DDBJ databases">
        <title>Genomic Encyclopedia of Type Strains, Phase III (KMG-III): the genomes of soil and plant-associated and newly described type strains.</title>
        <authorList>
            <person name="Whitman W."/>
        </authorList>
    </citation>
    <scope>NUCLEOTIDE SEQUENCE [LARGE SCALE GENOMIC DNA]</scope>
    <source>
        <strain evidence="1 2">CECT 3146</strain>
    </source>
</reference>
<accession>A0A7W8B2S4</accession>